<evidence type="ECO:0008006" key="3">
    <source>
        <dbReference type="Google" id="ProtNLM"/>
    </source>
</evidence>
<evidence type="ECO:0000313" key="2">
    <source>
        <dbReference type="Proteomes" id="UP000000387"/>
    </source>
</evidence>
<sequence length="55" mass="6255">MTLSYSYADSTATIGPLSEYREPHAYDLCDYHAARLTAPQGWRVVYTVELKAERS</sequence>
<dbReference type="Pfam" id="PF12005">
    <property type="entry name" value="DUF3499"/>
    <property type="match status" value="1"/>
</dbReference>
<protein>
    <recommendedName>
        <fullName evidence="3">Alcohol dehydrogenase</fullName>
    </recommendedName>
</protein>
<proteinExistence type="predicted"/>
<dbReference type="KEGG" id="rdn:HMPREF0733_11400"/>
<accession>E3H5S7</accession>
<gene>
    <name evidence="1" type="ordered locus">HMPREF0733_11400</name>
</gene>
<dbReference type="EMBL" id="CP002280">
    <property type="protein sequence ID" value="ADP40857.1"/>
    <property type="molecule type" value="Genomic_DNA"/>
</dbReference>
<organism evidence="1 2">
    <name type="scientific">Rothia dentocariosa (strain ATCC 17931 / CDC X599 / XDIA)</name>
    <dbReference type="NCBI Taxonomy" id="762948"/>
    <lineage>
        <taxon>Bacteria</taxon>
        <taxon>Bacillati</taxon>
        <taxon>Actinomycetota</taxon>
        <taxon>Actinomycetes</taxon>
        <taxon>Micrococcales</taxon>
        <taxon>Micrococcaceae</taxon>
        <taxon>Rothia</taxon>
    </lineage>
</organism>
<reference evidence="2" key="1">
    <citation type="submission" date="2010-10" db="EMBL/GenBank/DDBJ databases">
        <title>The complete genome of Rothia dentocariosa ATCC 17931.</title>
        <authorList>
            <person name="Muzny D."/>
            <person name="Qin X."/>
            <person name="Buhay C."/>
            <person name="Dugan-Rocha S."/>
            <person name="Ding Y."/>
            <person name="Chen G."/>
            <person name="Hawes A."/>
            <person name="Holder M."/>
            <person name="Jhangiani S."/>
            <person name="Johnson A."/>
            <person name="Khan Z."/>
            <person name="Li Z."/>
            <person name="Liu W."/>
            <person name="Liu X."/>
            <person name="Perez L."/>
            <person name="Shen H."/>
            <person name="Wang Q."/>
            <person name="Watt J."/>
            <person name="Xi L."/>
            <person name="Xin Y."/>
            <person name="Zhou J."/>
            <person name="Deng J."/>
            <person name="Jiang H."/>
            <person name="Liu Y."/>
            <person name="Qu J."/>
            <person name="Song X.-Z."/>
            <person name="Zhang L."/>
            <person name="Villasana D."/>
            <person name="Johnson A."/>
            <person name="Liu J."/>
            <person name="Liyanage D."/>
            <person name="Lorensuhewa L."/>
            <person name="Robinson T."/>
            <person name="Song A."/>
            <person name="Song B.-B."/>
            <person name="Dinh H."/>
            <person name="Thornton R."/>
            <person name="Coyle M."/>
            <person name="Francisco L."/>
            <person name="Jackson L."/>
            <person name="Javaid M."/>
            <person name="Korchina V."/>
            <person name="Kovar C."/>
            <person name="Mata R."/>
            <person name="Mathew T."/>
            <person name="Ngo R."/>
            <person name="Nguyen L."/>
            <person name="Nguyen N."/>
            <person name="Okwuonu G."/>
            <person name="Ongeri F."/>
            <person name="Pham C."/>
            <person name="Simmons D."/>
            <person name="Wilczek-Boney K."/>
            <person name="Hale W."/>
            <person name="Jakkamsetti A."/>
            <person name="Pham P."/>
            <person name="Ruth R."/>
            <person name="San Lucas F."/>
            <person name="Warren J."/>
            <person name="Zhang J."/>
            <person name="Zhao Z."/>
            <person name="Zhou C."/>
            <person name="Zhu D."/>
            <person name="Lee S."/>
            <person name="Bess C."/>
            <person name="Blankenburg K."/>
            <person name="Forbes L."/>
            <person name="Fu Q."/>
            <person name="Gubbala S."/>
            <person name="Hirani K."/>
            <person name="Jayaseelan J.C."/>
            <person name="Lara F."/>
            <person name="Munidasa M."/>
            <person name="Palculict T."/>
            <person name="Patil S."/>
            <person name="Pu L.-L."/>
            <person name="Saada N."/>
            <person name="Tang L."/>
            <person name="Weissenberger G."/>
            <person name="Zhu Y."/>
            <person name="Hemphill L."/>
            <person name="Shang Y."/>
            <person name="Youmans B."/>
            <person name="Ayvaz T."/>
            <person name="Ross M."/>
            <person name="Santibanez J."/>
            <person name="Aqrawi P."/>
            <person name="Gross S."/>
            <person name="Joshi V."/>
            <person name="Fowler G."/>
            <person name="Nazareth L."/>
            <person name="Reid J."/>
            <person name="Worley K."/>
            <person name="Petrosino J."/>
            <person name="Highlander S."/>
            <person name="Gibbs R."/>
        </authorList>
    </citation>
    <scope>NUCLEOTIDE SEQUENCE [LARGE SCALE GENOMIC DNA]</scope>
    <source>
        <strain evidence="2">ATCC 17931 / CDC X599 / XDIA</strain>
    </source>
</reference>
<name>E3H5S7_ROTDC</name>
<dbReference type="AlphaFoldDB" id="E3H5S7"/>
<dbReference type="Proteomes" id="UP000000387">
    <property type="component" value="Chromosome"/>
</dbReference>
<dbReference type="InterPro" id="IPR021888">
    <property type="entry name" value="DUF3499"/>
</dbReference>
<dbReference type="HOGENOM" id="CLU_203181_0_0_11"/>
<dbReference type="eggNOG" id="ENOG5032RR4">
    <property type="taxonomic scope" value="Bacteria"/>
</dbReference>
<evidence type="ECO:0000313" key="1">
    <source>
        <dbReference type="EMBL" id="ADP40857.1"/>
    </source>
</evidence>